<sequence>MTCVDYVIRGGRVIDPKNEIDIIGDVAIHQGLIHSVGEGLKVTGKEEFNAEGCLVTPGLIDGHVHCYQYATPLGINPDERCLSRGVTTVVDAGSAGSSTFLGLRKFIAERSETRVLCFLHIAAHGLAAAGCASGAPGGESDCLNQLDVTSCHDVVEQNRDMIVGVKARLSESITNNGKNEQEVYRRAMEVGQLCKVPIMAHHTLSTIPTQGRTGDDCLCCPRDMAPGDIYTHTYHAFPSTIIDPETGNILDDVIEARKKGVLFELGHGQGSFSWTVAELCARRSFWPDIIGTDLHSGNLDGPVYDLPRVMTKLLHLGMPLYDVISAVTVNTAKAIGRDDLGSLSSGREADVTVITLEEIERDLEDSQSQTRRVRQWITPVAVWKKGKRHEITQPKEIPNIAAMKSNAKDWPALVIKDAKPPSVLQDK</sequence>
<dbReference type="OrthoDB" id="194468at2759"/>
<evidence type="ECO:0000313" key="3">
    <source>
        <dbReference type="Proteomes" id="UP000242188"/>
    </source>
</evidence>
<reference evidence="2 3" key="1">
    <citation type="journal article" date="2017" name="Nat. Ecol. Evol.">
        <title>Scallop genome provides insights into evolution of bilaterian karyotype and development.</title>
        <authorList>
            <person name="Wang S."/>
            <person name="Zhang J."/>
            <person name="Jiao W."/>
            <person name="Li J."/>
            <person name="Xun X."/>
            <person name="Sun Y."/>
            <person name="Guo X."/>
            <person name="Huan P."/>
            <person name="Dong B."/>
            <person name="Zhang L."/>
            <person name="Hu X."/>
            <person name="Sun X."/>
            <person name="Wang J."/>
            <person name="Zhao C."/>
            <person name="Wang Y."/>
            <person name="Wang D."/>
            <person name="Huang X."/>
            <person name="Wang R."/>
            <person name="Lv J."/>
            <person name="Li Y."/>
            <person name="Zhang Z."/>
            <person name="Liu B."/>
            <person name="Lu W."/>
            <person name="Hui Y."/>
            <person name="Liang J."/>
            <person name="Zhou Z."/>
            <person name="Hou R."/>
            <person name="Li X."/>
            <person name="Liu Y."/>
            <person name="Li H."/>
            <person name="Ning X."/>
            <person name="Lin Y."/>
            <person name="Zhao L."/>
            <person name="Xing Q."/>
            <person name="Dou J."/>
            <person name="Li Y."/>
            <person name="Mao J."/>
            <person name="Guo H."/>
            <person name="Dou H."/>
            <person name="Li T."/>
            <person name="Mu C."/>
            <person name="Jiang W."/>
            <person name="Fu Q."/>
            <person name="Fu X."/>
            <person name="Miao Y."/>
            <person name="Liu J."/>
            <person name="Yu Q."/>
            <person name="Li R."/>
            <person name="Liao H."/>
            <person name="Li X."/>
            <person name="Kong Y."/>
            <person name="Jiang Z."/>
            <person name="Chourrout D."/>
            <person name="Li R."/>
            <person name="Bao Z."/>
        </authorList>
    </citation>
    <scope>NUCLEOTIDE SEQUENCE [LARGE SCALE GENOMIC DNA]</scope>
    <source>
        <strain evidence="2 3">PY_sf001</strain>
    </source>
</reference>
<dbReference type="STRING" id="6573.A0A210Q5U9"/>
<dbReference type="AlphaFoldDB" id="A0A210Q5U9"/>
<dbReference type="GO" id="GO:0016810">
    <property type="term" value="F:hydrolase activity, acting on carbon-nitrogen (but not peptide) bonds"/>
    <property type="evidence" value="ECO:0007669"/>
    <property type="project" value="InterPro"/>
</dbReference>
<dbReference type="GO" id="GO:0019213">
    <property type="term" value="F:deacetylase activity"/>
    <property type="evidence" value="ECO:0007669"/>
    <property type="project" value="InterPro"/>
</dbReference>
<dbReference type="Gene3D" id="3.20.20.140">
    <property type="entry name" value="Metal-dependent hydrolases"/>
    <property type="match status" value="1"/>
</dbReference>
<organism evidence="2 3">
    <name type="scientific">Mizuhopecten yessoensis</name>
    <name type="common">Japanese scallop</name>
    <name type="synonym">Patinopecten yessoensis</name>
    <dbReference type="NCBI Taxonomy" id="6573"/>
    <lineage>
        <taxon>Eukaryota</taxon>
        <taxon>Metazoa</taxon>
        <taxon>Spiralia</taxon>
        <taxon>Lophotrochozoa</taxon>
        <taxon>Mollusca</taxon>
        <taxon>Bivalvia</taxon>
        <taxon>Autobranchia</taxon>
        <taxon>Pteriomorphia</taxon>
        <taxon>Pectinida</taxon>
        <taxon>Pectinoidea</taxon>
        <taxon>Pectinidae</taxon>
        <taxon>Mizuhopecten</taxon>
    </lineage>
</organism>
<dbReference type="InterPro" id="IPR032466">
    <property type="entry name" value="Metal_Hydrolase"/>
</dbReference>
<name>A0A210Q5U9_MIZYE</name>
<proteinExistence type="predicted"/>
<keyword evidence="3" id="KW-1185">Reference proteome</keyword>
<dbReference type="Gene3D" id="2.30.40.10">
    <property type="entry name" value="Urease, subunit C, domain 1"/>
    <property type="match status" value="1"/>
</dbReference>
<dbReference type="PIRSF" id="PIRSF039004">
    <property type="entry name" value="ADE_EF_0837"/>
    <property type="match status" value="1"/>
</dbReference>
<accession>A0A210Q5U9</accession>
<dbReference type="InterPro" id="IPR011059">
    <property type="entry name" value="Metal-dep_hydrolase_composite"/>
</dbReference>
<comment type="caution">
    <text evidence="2">The sequence shown here is derived from an EMBL/GenBank/DDBJ whole genome shotgun (WGS) entry which is preliminary data.</text>
</comment>
<evidence type="ECO:0000313" key="2">
    <source>
        <dbReference type="EMBL" id="OWF44059.1"/>
    </source>
</evidence>
<gene>
    <name evidence="2" type="ORF">KP79_PYT21129</name>
</gene>
<feature type="domain" description="Amidohydrolase-related" evidence="1">
    <location>
        <begin position="289"/>
        <end position="372"/>
    </location>
</feature>
<dbReference type="Pfam" id="PF01979">
    <property type="entry name" value="Amidohydro_1"/>
    <property type="match status" value="1"/>
</dbReference>
<dbReference type="Proteomes" id="UP000242188">
    <property type="component" value="Unassembled WGS sequence"/>
</dbReference>
<dbReference type="SUPFAM" id="SSF51556">
    <property type="entry name" value="Metallo-dependent hydrolases"/>
    <property type="match status" value="1"/>
</dbReference>
<dbReference type="PANTHER" id="PTHR42717:SF1">
    <property type="entry name" value="IMIDAZOLONEPROPIONASE AND RELATED AMIDOHYDROLASES"/>
    <property type="match status" value="1"/>
</dbReference>
<protein>
    <submittedName>
        <fullName evidence="2">Dihydroorotase</fullName>
    </submittedName>
</protein>
<dbReference type="EMBL" id="NEDP02004925">
    <property type="protein sequence ID" value="OWF44059.1"/>
    <property type="molecule type" value="Genomic_DNA"/>
</dbReference>
<dbReference type="InterPro" id="IPR006680">
    <property type="entry name" value="Amidohydro-rel"/>
</dbReference>
<dbReference type="PANTHER" id="PTHR42717">
    <property type="entry name" value="DIHYDROOROTASE-RELATED"/>
    <property type="match status" value="1"/>
</dbReference>
<evidence type="ECO:0000259" key="1">
    <source>
        <dbReference type="Pfam" id="PF01979"/>
    </source>
</evidence>
<dbReference type="InterPro" id="IPR020043">
    <property type="entry name" value="Deacetylase_Atu3266-like"/>
</dbReference>
<dbReference type="SUPFAM" id="SSF51338">
    <property type="entry name" value="Composite domain of metallo-dependent hydrolases"/>
    <property type="match status" value="1"/>
</dbReference>